<reference evidence="4 5" key="1">
    <citation type="journal article" date="2014" name="Nat. Genet.">
        <title>Genome and transcriptome of the porcine whipworm Trichuris suis.</title>
        <authorList>
            <person name="Jex A.R."/>
            <person name="Nejsum P."/>
            <person name="Schwarz E.M."/>
            <person name="Hu L."/>
            <person name="Young N.D."/>
            <person name="Hall R.S."/>
            <person name="Korhonen P.K."/>
            <person name="Liao S."/>
            <person name="Thamsborg S."/>
            <person name="Xia J."/>
            <person name="Xu P."/>
            <person name="Wang S."/>
            <person name="Scheerlinck J.P."/>
            <person name="Hofmann A."/>
            <person name="Sternberg P.W."/>
            <person name="Wang J."/>
            <person name="Gasser R.B."/>
        </authorList>
    </citation>
    <scope>NUCLEOTIDE SEQUENCE [LARGE SCALE GENOMIC DNA]</scope>
    <source>
        <strain evidence="4">DCEP-RM93M</strain>
    </source>
</reference>
<evidence type="ECO:0000256" key="1">
    <source>
        <dbReference type="ARBA" id="ARBA00022884"/>
    </source>
</evidence>
<dbReference type="SMART" id="SM00358">
    <property type="entry name" value="DSRM"/>
    <property type="match status" value="3"/>
</dbReference>
<dbReference type="InterPro" id="IPR051247">
    <property type="entry name" value="RLC_Component"/>
</dbReference>
<dbReference type="GO" id="GO:0005634">
    <property type="term" value="C:nucleus"/>
    <property type="evidence" value="ECO:0007669"/>
    <property type="project" value="TreeGrafter"/>
</dbReference>
<dbReference type="GO" id="GO:0035197">
    <property type="term" value="F:siRNA binding"/>
    <property type="evidence" value="ECO:0007669"/>
    <property type="project" value="TreeGrafter"/>
</dbReference>
<dbReference type="PANTHER" id="PTHR46205">
    <property type="entry name" value="LOQUACIOUS, ISOFORM B"/>
    <property type="match status" value="1"/>
</dbReference>
<dbReference type="GO" id="GO:0016442">
    <property type="term" value="C:RISC complex"/>
    <property type="evidence" value="ECO:0007669"/>
    <property type="project" value="TreeGrafter"/>
</dbReference>
<evidence type="ECO:0000259" key="3">
    <source>
        <dbReference type="PROSITE" id="PS50137"/>
    </source>
</evidence>
<evidence type="ECO:0000313" key="4">
    <source>
        <dbReference type="EMBL" id="KFD48392.1"/>
    </source>
</evidence>
<feature type="domain" description="DRBM" evidence="3">
    <location>
        <begin position="232"/>
        <end position="300"/>
    </location>
</feature>
<dbReference type="Gene3D" id="3.30.160.20">
    <property type="match status" value="3"/>
</dbReference>
<evidence type="ECO:0000313" key="5">
    <source>
        <dbReference type="Proteomes" id="UP000030764"/>
    </source>
</evidence>
<dbReference type="Pfam" id="PF00035">
    <property type="entry name" value="dsrm"/>
    <property type="match status" value="3"/>
</dbReference>
<evidence type="ECO:0000256" key="2">
    <source>
        <dbReference type="PROSITE-ProRule" id="PRU00266"/>
    </source>
</evidence>
<organism evidence="4 5">
    <name type="scientific">Trichuris suis</name>
    <name type="common">pig whipworm</name>
    <dbReference type="NCBI Taxonomy" id="68888"/>
    <lineage>
        <taxon>Eukaryota</taxon>
        <taxon>Metazoa</taxon>
        <taxon>Ecdysozoa</taxon>
        <taxon>Nematoda</taxon>
        <taxon>Enoplea</taxon>
        <taxon>Dorylaimia</taxon>
        <taxon>Trichinellida</taxon>
        <taxon>Trichuridae</taxon>
        <taxon>Trichuris</taxon>
    </lineage>
</organism>
<dbReference type="PANTHER" id="PTHR46205:SF3">
    <property type="entry name" value="LOQUACIOUS, ISOFORM B"/>
    <property type="match status" value="1"/>
</dbReference>
<dbReference type="InterPro" id="IPR014720">
    <property type="entry name" value="dsRBD_dom"/>
</dbReference>
<name>A0A085LTU6_9BILA</name>
<proteinExistence type="predicted"/>
<dbReference type="SUPFAM" id="SSF54768">
    <property type="entry name" value="dsRNA-binding domain-like"/>
    <property type="match status" value="3"/>
</dbReference>
<dbReference type="CDD" id="cd19862">
    <property type="entry name" value="DSRM_PRKRA-like_rpt1"/>
    <property type="match status" value="1"/>
</dbReference>
<sequence>MQTCVGGSPVALTPLAVFNQKCAALNVTAEFKLVSESGSSHSPLFTFALTADNISVTSTGSTKQMAKQLAALAFFETVADSEMGAKWGLPKGDTEQLNLMKCALHNSRNSCESSFVKTKLSNDGEQVVVPPFLSSLAILRDMCHMNSWPDPEYTTVEVFEDSYASLFTVEAKVGPICLLGTGESVKEAEENAADGILHQIKCDSQHKLRLFDNPKDNTVSPKQAGNSEAFSDPVSKLQDLCVKKKLPLPHYEEIAEEGDLCPKFFTISVKVLDMESIGQGCSKKQAKRNSAAAMLATLKNTTREKY</sequence>
<dbReference type="GO" id="GO:0070920">
    <property type="term" value="P:regulation of regulatory ncRNA processing"/>
    <property type="evidence" value="ECO:0007669"/>
    <property type="project" value="TreeGrafter"/>
</dbReference>
<accession>A0A085LTU6</accession>
<protein>
    <recommendedName>
        <fullName evidence="3">DRBM domain-containing protein</fullName>
    </recommendedName>
</protein>
<dbReference type="EMBL" id="KL363295">
    <property type="protein sequence ID" value="KFD48392.1"/>
    <property type="molecule type" value="Genomic_DNA"/>
</dbReference>
<dbReference type="GO" id="GO:0003725">
    <property type="term" value="F:double-stranded RNA binding"/>
    <property type="evidence" value="ECO:0007669"/>
    <property type="project" value="TreeGrafter"/>
</dbReference>
<dbReference type="GO" id="GO:0005737">
    <property type="term" value="C:cytoplasm"/>
    <property type="evidence" value="ECO:0007669"/>
    <property type="project" value="TreeGrafter"/>
</dbReference>
<gene>
    <name evidence="4" type="ORF">M513_10744</name>
</gene>
<dbReference type="PROSITE" id="PS50137">
    <property type="entry name" value="DS_RBD"/>
    <property type="match status" value="3"/>
</dbReference>
<feature type="domain" description="DRBM" evidence="3">
    <location>
        <begin position="134"/>
        <end position="202"/>
    </location>
</feature>
<dbReference type="AlphaFoldDB" id="A0A085LTU6"/>
<dbReference type="GO" id="GO:0070578">
    <property type="term" value="C:RISC-loading complex"/>
    <property type="evidence" value="ECO:0007669"/>
    <property type="project" value="TreeGrafter"/>
</dbReference>
<keyword evidence="5" id="KW-1185">Reference proteome</keyword>
<dbReference type="Proteomes" id="UP000030764">
    <property type="component" value="Unassembled WGS sequence"/>
</dbReference>
<feature type="domain" description="DRBM" evidence="3">
    <location>
        <begin position="13"/>
        <end position="80"/>
    </location>
</feature>
<dbReference type="GO" id="GO:0030422">
    <property type="term" value="P:siRNA processing"/>
    <property type="evidence" value="ECO:0007669"/>
    <property type="project" value="TreeGrafter"/>
</dbReference>
<keyword evidence="1 2" id="KW-0694">RNA-binding</keyword>